<protein>
    <submittedName>
        <fullName evidence="2">Uncharacterized protein</fullName>
    </submittedName>
</protein>
<sequence>MVKSLYLLNFGGPFALAEKKFKEALTEFGNFARYPIRGEVTQITLLFGSVGMDPFG</sequence>
<name>A0A8J7QHH4_9BACT</name>
<proteinExistence type="predicted"/>
<dbReference type="RefSeq" id="WP_207856449.1">
    <property type="nucleotide sequence ID" value="NZ_JAFREP010000002.1"/>
</dbReference>
<comment type="caution">
    <text evidence="2">The sequence shown here is derived from an EMBL/GenBank/DDBJ whole genome shotgun (WGS) entry which is preliminary data.</text>
</comment>
<reference evidence="2" key="1">
    <citation type="submission" date="2021-03" db="EMBL/GenBank/DDBJ databases">
        <authorList>
            <person name="Wang G."/>
        </authorList>
    </citation>
    <scope>NUCLEOTIDE SEQUENCE</scope>
    <source>
        <strain evidence="2">KCTC 12899</strain>
    </source>
</reference>
<dbReference type="EMBL" id="JAFREP010000006">
    <property type="protein sequence ID" value="MBO1318518.1"/>
    <property type="molecule type" value="Genomic_DNA"/>
</dbReference>
<evidence type="ECO:0000313" key="2">
    <source>
        <dbReference type="EMBL" id="MBO1318518.1"/>
    </source>
</evidence>
<gene>
    <name evidence="1" type="ORF">J3U88_01985</name>
    <name evidence="2" type="ORF">J3U88_08620</name>
</gene>
<evidence type="ECO:0000313" key="1">
    <source>
        <dbReference type="EMBL" id="MBO1317212.1"/>
    </source>
</evidence>
<organism evidence="2 3">
    <name type="scientific">Acanthopleuribacter pedis</name>
    <dbReference type="NCBI Taxonomy" id="442870"/>
    <lineage>
        <taxon>Bacteria</taxon>
        <taxon>Pseudomonadati</taxon>
        <taxon>Acidobacteriota</taxon>
        <taxon>Holophagae</taxon>
        <taxon>Acanthopleuribacterales</taxon>
        <taxon>Acanthopleuribacteraceae</taxon>
        <taxon>Acanthopleuribacter</taxon>
    </lineage>
</organism>
<keyword evidence="3" id="KW-1185">Reference proteome</keyword>
<accession>A0A8J7QHH4</accession>
<evidence type="ECO:0000313" key="3">
    <source>
        <dbReference type="Proteomes" id="UP000664417"/>
    </source>
</evidence>
<dbReference type="EMBL" id="JAFREP010000002">
    <property type="protein sequence ID" value="MBO1317212.1"/>
    <property type="molecule type" value="Genomic_DNA"/>
</dbReference>
<dbReference type="AlphaFoldDB" id="A0A8J7QHH4"/>
<dbReference type="Proteomes" id="UP000664417">
    <property type="component" value="Unassembled WGS sequence"/>
</dbReference>